<comment type="caution">
    <text evidence="3">The sequence shown here is derived from an EMBL/GenBank/DDBJ whole genome shotgun (WGS) entry which is preliminary data.</text>
</comment>
<dbReference type="GO" id="GO:0032933">
    <property type="term" value="P:SREBP signaling pathway"/>
    <property type="evidence" value="ECO:0007669"/>
    <property type="project" value="InterPro"/>
</dbReference>
<feature type="region of interest" description="Disordered" evidence="1">
    <location>
        <begin position="356"/>
        <end position="404"/>
    </location>
</feature>
<dbReference type="GO" id="GO:0005783">
    <property type="term" value="C:endoplasmic reticulum"/>
    <property type="evidence" value="ECO:0007669"/>
    <property type="project" value="TreeGrafter"/>
</dbReference>
<evidence type="ECO:0000313" key="4">
    <source>
        <dbReference type="Proteomes" id="UP000077521"/>
    </source>
</evidence>
<evidence type="ECO:0000313" key="3">
    <source>
        <dbReference type="EMBL" id="KAE8258806.1"/>
    </source>
</evidence>
<feature type="compositionally biased region" description="Low complexity" evidence="1">
    <location>
        <begin position="428"/>
        <end position="445"/>
    </location>
</feature>
<keyword evidence="4" id="KW-1185">Reference proteome</keyword>
<dbReference type="EMBL" id="LWDF02000056">
    <property type="protein sequence ID" value="KAE8258806.1"/>
    <property type="molecule type" value="Genomic_DNA"/>
</dbReference>
<dbReference type="GO" id="GO:0044695">
    <property type="term" value="C:Dsc E3 ubiquitin ligase complex"/>
    <property type="evidence" value="ECO:0007669"/>
    <property type="project" value="InterPro"/>
</dbReference>
<gene>
    <name evidence="3" type="ORF">A4X13_0g1433</name>
</gene>
<evidence type="ECO:0000256" key="1">
    <source>
        <dbReference type="SAM" id="MobiDB-lite"/>
    </source>
</evidence>
<keyword evidence="2" id="KW-1133">Transmembrane helix</keyword>
<evidence type="ECO:0000256" key="2">
    <source>
        <dbReference type="SAM" id="Phobius"/>
    </source>
</evidence>
<feature type="transmembrane region" description="Helical" evidence="2">
    <location>
        <begin position="12"/>
        <end position="35"/>
    </location>
</feature>
<organism evidence="3 4">
    <name type="scientific">Tilletia indica</name>
    <dbReference type="NCBI Taxonomy" id="43049"/>
    <lineage>
        <taxon>Eukaryota</taxon>
        <taxon>Fungi</taxon>
        <taxon>Dikarya</taxon>
        <taxon>Basidiomycota</taxon>
        <taxon>Ustilaginomycotina</taxon>
        <taxon>Exobasidiomycetes</taxon>
        <taxon>Tilletiales</taxon>
        <taxon>Tilletiaceae</taxon>
        <taxon>Tilletia</taxon>
    </lineage>
</organism>
<reference evidence="3" key="1">
    <citation type="submission" date="2016-04" db="EMBL/GenBank/DDBJ databases">
        <authorList>
            <person name="Nguyen H.D."/>
            <person name="Samba Siva P."/>
            <person name="Cullis J."/>
            <person name="Levesque C.A."/>
            <person name="Hambleton S."/>
        </authorList>
    </citation>
    <scope>NUCLEOTIDE SEQUENCE</scope>
    <source>
        <strain evidence="3">DAOMC 236416</strain>
    </source>
</reference>
<dbReference type="PANTHER" id="PTHR39405:SF1">
    <property type="entry name" value="DSC E3 UBIQUITIN LIGASE COMPLEX SUBUNIT 4"/>
    <property type="match status" value="1"/>
</dbReference>
<protein>
    <submittedName>
        <fullName evidence="3">Uncharacterized protein</fullName>
    </submittedName>
</protein>
<name>A0A177TMS6_9BASI</name>
<dbReference type="AlphaFoldDB" id="A0A177TMS6"/>
<keyword evidence="2" id="KW-0472">Membrane</keyword>
<feature type="compositionally biased region" description="Low complexity" evidence="1">
    <location>
        <begin position="356"/>
        <end position="376"/>
    </location>
</feature>
<dbReference type="PANTHER" id="PTHR39405">
    <property type="entry name" value="DSC E3 UBIQUITIN LIGASE COMPLEX SUBUNIT 4"/>
    <property type="match status" value="1"/>
</dbReference>
<feature type="region of interest" description="Disordered" evidence="1">
    <location>
        <begin position="465"/>
        <end position="500"/>
    </location>
</feature>
<dbReference type="InterPro" id="IPR038967">
    <property type="entry name" value="Dsc4-like"/>
</dbReference>
<reference evidence="3" key="2">
    <citation type="journal article" date="2019" name="IMA Fungus">
        <title>Genome sequencing and comparison of five Tilletia species to identify candidate genes for the detection of regulated species infecting wheat.</title>
        <authorList>
            <person name="Nguyen H.D.T."/>
            <person name="Sultana T."/>
            <person name="Kesanakurti P."/>
            <person name="Hambleton S."/>
        </authorList>
    </citation>
    <scope>NUCLEOTIDE SEQUENCE</scope>
    <source>
        <strain evidence="3">DAOMC 236416</strain>
    </source>
</reference>
<proteinExistence type="predicted"/>
<feature type="region of interest" description="Disordered" evidence="1">
    <location>
        <begin position="425"/>
        <end position="445"/>
    </location>
</feature>
<dbReference type="Pfam" id="PF08508">
    <property type="entry name" value="DUF1746"/>
    <property type="match status" value="1"/>
</dbReference>
<accession>A0A177TMS6</accession>
<feature type="region of interest" description="Disordered" evidence="1">
    <location>
        <begin position="169"/>
        <end position="326"/>
    </location>
</feature>
<keyword evidence="2" id="KW-0812">Transmembrane</keyword>
<feature type="compositionally biased region" description="Basic and acidic residues" evidence="1">
    <location>
        <begin position="187"/>
        <end position="197"/>
    </location>
</feature>
<sequence length="525" mass="57158">MQSQRRELIRQLDVLLFTLFVYVWFLDKNLLLLALKIGLQVQYCNPASFNPDLPLPILCRTVLFFNLGPVISHAIFWTGTGMSPLDDHDGTGIGGAYSRSGRTGFVLDFIGQAYQPTKLHLLFLDLLTAFLQWLFIIVVSETEKAEELRPDLDEYGLLDGDPAQETILLEPEEPRPRLHQPMSKQRTQSDGRARNGADLRTNLGGPEHDEDDESDAGSDAPLRPGETGPSSQRTYHSEAADAPAVPSPFEQSELRTRKRKGRRRDVDSASDIVAGSSSDDRLGAGSPDPHGQGWSPRDEEASLFLPTLSPSPDRSRRRRPRGHVVLSERTSLTHPIAHLPIGRLISSTFTFAPLPATSGPSSGPSSAPTSAAVAEPRPNPQTESTGLNRSERINPGGGGARAGRLVGSRFGIVPMFRRYNEGEEAVTAAGGSSQPRPAPPSRTASSTIPVIALPFNTPTLRITSVNDAANGPEQAPAPRNVAEDGAGDRARPPGTPEESSWAWITRNFSVPRIQQQQQQQQQEPR</sequence>
<dbReference type="Proteomes" id="UP000077521">
    <property type="component" value="Unassembled WGS sequence"/>
</dbReference>
<dbReference type="InterPro" id="IPR013715">
    <property type="entry name" value="DUF1746"/>
</dbReference>